<proteinExistence type="predicted"/>
<reference evidence="1 2" key="1">
    <citation type="journal article" date="2015" name="Sci. Rep.">
        <title>The power of single molecule real-time sequencing technology in the de novo assembly of a eukaryotic genome.</title>
        <authorList>
            <person name="Sakai H."/>
            <person name="Naito K."/>
            <person name="Ogiso-Tanaka E."/>
            <person name="Takahashi Y."/>
            <person name="Iseki K."/>
            <person name="Muto C."/>
            <person name="Satou K."/>
            <person name="Teruya K."/>
            <person name="Shiroma A."/>
            <person name="Shimoji M."/>
            <person name="Hirano T."/>
            <person name="Itoh T."/>
            <person name="Kaga A."/>
            <person name="Tomooka N."/>
        </authorList>
    </citation>
    <scope>NUCLEOTIDE SEQUENCE [LARGE SCALE GENOMIC DNA]</scope>
    <source>
        <strain evidence="2">cv. Shumari</strain>
    </source>
</reference>
<dbReference type="AlphaFoldDB" id="A0A0S3RD00"/>
<protein>
    <submittedName>
        <fullName evidence="1">Uncharacterized protein</fullName>
    </submittedName>
</protein>
<organism evidence="1 2">
    <name type="scientific">Vigna angularis var. angularis</name>
    <dbReference type="NCBI Taxonomy" id="157739"/>
    <lineage>
        <taxon>Eukaryota</taxon>
        <taxon>Viridiplantae</taxon>
        <taxon>Streptophyta</taxon>
        <taxon>Embryophyta</taxon>
        <taxon>Tracheophyta</taxon>
        <taxon>Spermatophyta</taxon>
        <taxon>Magnoliopsida</taxon>
        <taxon>eudicotyledons</taxon>
        <taxon>Gunneridae</taxon>
        <taxon>Pentapetalae</taxon>
        <taxon>rosids</taxon>
        <taxon>fabids</taxon>
        <taxon>Fabales</taxon>
        <taxon>Fabaceae</taxon>
        <taxon>Papilionoideae</taxon>
        <taxon>50 kb inversion clade</taxon>
        <taxon>NPAAA clade</taxon>
        <taxon>indigoferoid/millettioid clade</taxon>
        <taxon>Phaseoleae</taxon>
        <taxon>Vigna</taxon>
    </lineage>
</organism>
<feature type="non-terminal residue" evidence="1">
    <location>
        <position position="1"/>
    </location>
</feature>
<sequence>PNQYCLRVVSKKQKVEEDKSGRWRKIGGFGRSSELQIRYCGLSKLNLTKQRKIETKPKTALRIPLCVGKVGGKQPRFSHTTIHSFISPM</sequence>
<evidence type="ECO:0000313" key="2">
    <source>
        <dbReference type="Proteomes" id="UP000291084"/>
    </source>
</evidence>
<accession>A0A0S3RD00</accession>
<dbReference type="Proteomes" id="UP000291084">
    <property type="component" value="Chromosome 2"/>
</dbReference>
<evidence type="ECO:0000313" key="1">
    <source>
        <dbReference type="EMBL" id="BAT78410.1"/>
    </source>
</evidence>
<gene>
    <name evidence="1" type="primary">Vigan.02G108400</name>
    <name evidence="1" type="ORF">VIGAN_02108400</name>
</gene>
<dbReference type="EMBL" id="AP015035">
    <property type="protein sequence ID" value="BAT78410.1"/>
    <property type="molecule type" value="Genomic_DNA"/>
</dbReference>
<name>A0A0S3RD00_PHAAN</name>
<keyword evidence="2" id="KW-1185">Reference proteome</keyword>